<dbReference type="EMBL" id="CZVV01000085">
    <property type="protein sequence ID" value="CUT03243.1"/>
    <property type="molecule type" value="Genomic_DNA"/>
</dbReference>
<dbReference type="NCBIfam" id="TIGR01903">
    <property type="entry name" value="cas5_csm4"/>
    <property type="match status" value="1"/>
</dbReference>
<evidence type="ECO:0000256" key="2">
    <source>
        <dbReference type="ARBA" id="ARBA00016109"/>
    </source>
</evidence>
<comment type="similarity">
    <text evidence="1">Belongs to the CRISPR-associated Csm4 family.</text>
</comment>
<proteinExistence type="inferred from homology"/>
<gene>
    <name evidence="5" type="ORF">JGI25_01197</name>
</gene>
<evidence type="ECO:0000256" key="3">
    <source>
        <dbReference type="ARBA" id="ARBA00022884"/>
    </source>
</evidence>
<name>A0A916LK36_KRYT1</name>
<evidence type="ECO:0000256" key="1">
    <source>
        <dbReference type="ARBA" id="ARBA00005772"/>
    </source>
</evidence>
<evidence type="ECO:0000256" key="4">
    <source>
        <dbReference type="ARBA" id="ARBA00023118"/>
    </source>
</evidence>
<dbReference type="RefSeq" id="WP_072264059.1">
    <property type="nucleotide sequence ID" value="NZ_CZVV01000085.1"/>
</dbReference>
<dbReference type="GO" id="GO:0003723">
    <property type="term" value="F:RNA binding"/>
    <property type="evidence" value="ECO:0007669"/>
    <property type="project" value="UniProtKB-KW"/>
</dbReference>
<accession>A0A916LK36</accession>
<sequence>MKTYKINFQIRSPIITPLQSDTIWGYFAWACFRIWGEKFGKEFIEANKNGEPTLVSNAFPEGYLPTPIIEIERTEKVEEREIFKRAKKKELIKFENFERVKDKLSWSELFQVLSDEVKSEEKERDKFGRIHSTNIMRNKISRLTFTTGETGELFATEETFYESQFKMWFAVRTNFLNREQLEKILAYIELTGFGADASTGRGSLKFISIEEDYKFPESENSNAFMSISNFIPTDYDLSQAENLWYSIFTKYPKVGDYFALVDPFKKPLVFMKAGSVFKVRSVKEFYGCIVSNVHSNPEIVQFAYAFPLKVRVEV</sequence>
<dbReference type="AlphaFoldDB" id="A0A916LK36"/>
<dbReference type="GO" id="GO:0051607">
    <property type="term" value="P:defense response to virus"/>
    <property type="evidence" value="ECO:0007669"/>
    <property type="project" value="UniProtKB-KW"/>
</dbReference>
<dbReference type="Proteomes" id="UP000243105">
    <property type="component" value="Unassembled WGS sequence"/>
</dbReference>
<dbReference type="InterPro" id="IPR005510">
    <property type="entry name" value="Csm4"/>
</dbReference>
<keyword evidence="3" id="KW-0694">RNA-binding</keyword>
<reference evidence="5 6" key="1">
    <citation type="submission" date="2015-11" db="EMBL/GenBank/DDBJ databases">
        <authorList>
            <person name="Varghese N."/>
        </authorList>
    </citation>
    <scope>NUCLEOTIDE SEQUENCE [LARGE SCALE GENOMIC DNA]</scope>
    <source>
        <strain evidence="5 6">JGI-25</strain>
    </source>
</reference>
<evidence type="ECO:0000313" key="6">
    <source>
        <dbReference type="Proteomes" id="UP000243105"/>
    </source>
</evidence>
<comment type="caution">
    <text evidence="5">The sequence shown here is derived from an EMBL/GenBank/DDBJ whole genome shotgun (WGS) entry which is preliminary data.</text>
</comment>
<evidence type="ECO:0000313" key="5">
    <source>
        <dbReference type="EMBL" id="CUT03243.1"/>
    </source>
</evidence>
<organism evidence="5 6">
    <name type="scientific">Kryptobacter tengchongensis</name>
    <dbReference type="NCBI Taxonomy" id="1643429"/>
    <lineage>
        <taxon>Bacteria</taxon>
        <taxon>Pseudomonadati</taxon>
        <taxon>Candidatus Kryptoniota</taxon>
        <taxon>Candidatus Kryptobacter</taxon>
    </lineage>
</organism>
<protein>
    <recommendedName>
        <fullName evidence="2">CRISPR system Cms protein Csm4</fullName>
    </recommendedName>
</protein>
<keyword evidence="4" id="KW-0051">Antiviral defense</keyword>